<gene>
    <name evidence="2" type="ORF">PHSY_002762</name>
</gene>
<dbReference type="HOGENOM" id="CLU_081049_0_0_1"/>
<dbReference type="EMBL" id="DF238791">
    <property type="protein sequence ID" value="GAC95187.1"/>
    <property type="molecule type" value="Genomic_DNA"/>
</dbReference>
<keyword evidence="3" id="KW-1185">Reference proteome</keyword>
<dbReference type="AlphaFoldDB" id="R9P1X9"/>
<evidence type="ECO:0000313" key="2">
    <source>
        <dbReference type="EMBL" id="GAC95187.1"/>
    </source>
</evidence>
<dbReference type="STRING" id="1305764.R9P1X9"/>
<dbReference type="Proteomes" id="UP000014071">
    <property type="component" value="Unassembled WGS sequence"/>
</dbReference>
<accession>R9P1X9</accession>
<dbReference type="eggNOG" id="ENOG502RDQN">
    <property type="taxonomic scope" value="Eukaryota"/>
</dbReference>
<organism evidence="2 3">
    <name type="scientific">Pseudozyma hubeiensis (strain SY62)</name>
    <name type="common">Yeast</name>
    <dbReference type="NCBI Taxonomy" id="1305764"/>
    <lineage>
        <taxon>Eukaryota</taxon>
        <taxon>Fungi</taxon>
        <taxon>Dikarya</taxon>
        <taxon>Basidiomycota</taxon>
        <taxon>Ustilaginomycotina</taxon>
        <taxon>Ustilaginomycetes</taxon>
        <taxon>Ustilaginales</taxon>
        <taxon>Ustilaginaceae</taxon>
        <taxon>Pseudozyma</taxon>
    </lineage>
</organism>
<feature type="region of interest" description="Disordered" evidence="1">
    <location>
        <begin position="237"/>
        <end position="285"/>
    </location>
</feature>
<evidence type="ECO:0000313" key="3">
    <source>
        <dbReference type="Proteomes" id="UP000014071"/>
    </source>
</evidence>
<proteinExistence type="predicted"/>
<dbReference type="GeneID" id="24108053"/>
<name>R9P1X9_PSEHS</name>
<dbReference type="RefSeq" id="XP_012188774.1">
    <property type="nucleotide sequence ID" value="XM_012333384.1"/>
</dbReference>
<sequence length="299" mass="32766">MSSCKRSSSFERPLRILCTYLSLAQLLLRLHDRAMMSFTTLLAICLSLSLCASCYPSEPATQQHAPPSTPPVPFPTVYSPVVLAQLCEEPTSYCIYVDQIRPGAVRASPVNATDDRKQNTLSVSAFPHRLVLTIISLHCLDIAFAEGAFLFERASYMSHPFHVCYGGCCIDLDFASKPGCVSMRYFNRKSNEAGHLLARFADNVEQILGPREYMQKELIACPTKDEPALPYAVIGARGGQGRPEQEQQVSHLQTHPTQGKAHVQPHSAGANAAQNGDGGKSKVDHDYFDDVTVPLADLV</sequence>
<reference evidence="3" key="1">
    <citation type="journal article" date="2013" name="Genome Announc.">
        <title>Draft genome sequence of the basidiomycetous yeast-like fungus Pseudozyma hubeiensis SY62, which produces an abundant amount of the biosurfactant mannosylerythritol lipids.</title>
        <authorList>
            <person name="Konishi M."/>
            <person name="Hatada Y."/>
            <person name="Horiuchi J."/>
        </authorList>
    </citation>
    <scope>NUCLEOTIDE SEQUENCE [LARGE SCALE GENOMIC DNA]</scope>
    <source>
        <strain evidence="3">SY62</strain>
    </source>
</reference>
<dbReference type="OrthoDB" id="2547616at2759"/>
<evidence type="ECO:0000256" key="1">
    <source>
        <dbReference type="SAM" id="MobiDB-lite"/>
    </source>
</evidence>
<protein>
    <submittedName>
        <fullName evidence="2">Uncharacterized protein</fullName>
    </submittedName>
</protein>